<dbReference type="EMBL" id="JADWDC010000020">
    <property type="protein sequence ID" value="MCC0177315.1"/>
    <property type="molecule type" value="Genomic_DNA"/>
</dbReference>
<evidence type="ECO:0000313" key="2">
    <source>
        <dbReference type="EMBL" id="MCC0177315.1"/>
    </source>
</evidence>
<dbReference type="InterPro" id="IPR036249">
    <property type="entry name" value="Thioredoxin-like_sf"/>
</dbReference>
<dbReference type="AlphaFoldDB" id="A0A964BQ32"/>
<dbReference type="CDD" id="cd02978">
    <property type="entry name" value="KaiB_like"/>
    <property type="match status" value="1"/>
</dbReference>
<sequence>MVNVLPNIFKAIALFTPGGDLIYGIDTNKQAQWHSDLCLGLQKKWGLDDSPHFLVPGYSATVERWFNPQTQQIETIAEVYPPTERYIPLLQVLFNLEINTTWHIAPWQEEHCNRAIIETYKTHFPQLWEQRDLIIRLDRTVVNSDRVSQTAELIESDNNHSSSYVLRLFISGDRPSAEQILSSIHQLLEQGLDSPYTLKVIDIDKHPQQAAIHQITVTPTLVRVLPKPVRRIVGKLDDIQRILNIISSF</sequence>
<name>A0A964BQ32_9CYAN</name>
<protein>
    <submittedName>
        <fullName evidence="2">Circadian clock KaiB family protein</fullName>
    </submittedName>
</protein>
<dbReference type="SMART" id="SM01248">
    <property type="entry name" value="KaiB"/>
    <property type="match status" value="1"/>
</dbReference>
<dbReference type="InterPro" id="IPR011649">
    <property type="entry name" value="KaiB_domain"/>
</dbReference>
<feature type="domain" description="KaiB" evidence="1">
    <location>
        <begin position="167"/>
        <end position="248"/>
    </location>
</feature>
<dbReference type="Proteomes" id="UP000729733">
    <property type="component" value="Unassembled WGS sequence"/>
</dbReference>
<dbReference type="InterPro" id="IPR039022">
    <property type="entry name" value="KaiB-like"/>
</dbReference>
<organism evidence="2 3">
    <name type="scientific">Waterburya agarophytonicola KI4</name>
    <dbReference type="NCBI Taxonomy" id="2874699"/>
    <lineage>
        <taxon>Bacteria</taxon>
        <taxon>Bacillati</taxon>
        <taxon>Cyanobacteriota</taxon>
        <taxon>Cyanophyceae</taxon>
        <taxon>Pleurocapsales</taxon>
        <taxon>Hyellaceae</taxon>
        <taxon>Waterburya</taxon>
        <taxon>Waterburya agarophytonicola</taxon>
    </lineage>
</organism>
<dbReference type="GO" id="GO:0048511">
    <property type="term" value="P:rhythmic process"/>
    <property type="evidence" value="ECO:0007669"/>
    <property type="project" value="InterPro"/>
</dbReference>
<evidence type="ECO:0000313" key="3">
    <source>
        <dbReference type="Proteomes" id="UP000729733"/>
    </source>
</evidence>
<comment type="caution">
    <text evidence="2">The sequence shown here is derived from an EMBL/GenBank/DDBJ whole genome shotgun (WGS) entry which is preliminary data.</text>
</comment>
<accession>A0A964BQ32</accession>
<dbReference type="RefSeq" id="WP_229640378.1">
    <property type="nucleotide sequence ID" value="NZ_JADWDC010000020.1"/>
</dbReference>
<reference evidence="2" key="1">
    <citation type="journal article" date="2021" name="Antonie Van Leeuwenhoek">
        <title>Draft genome and description of Waterburya agarophytonicola gen. nov. sp. nov. (Pleurocapsales, Cyanobacteria): a seaweed symbiont.</title>
        <authorList>
            <person name="Bonthond G."/>
            <person name="Shalygin S."/>
            <person name="Bayer T."/>
            <person name="Weinberger F."/>
        </authorList>
    </citation>
    <scope>NUCLEOTIDE SEQUENCE</scope>
    <source>
        <strain evidence="2">KI4</strain>
    </source>
</reference>
<gene>
    <name evidence="2" type="ORF">I4641_10035</name>
</gene>
<dbReference type="SUPFAM" id="SSF52833">
    <property type="entry name" value="Thioredoxin-like"/>
    <property type="match status" value="1"/>
</dbReference>
<dbReference type="Gene3D" id="3.40.30.10">
    <property type="entry name" value="Glutaredoxin"/>
    <property type="match status" value="1"/>
</dbReference>
<proteinExistence type="predicted"/>
<dbReference type="PANTHER" id="PTHR41709:SF2">
    <property type="entry name" value="CIRCADIAN CLOCK PROTEIN KAIB2"/>
    <property type="match status" value="1"/>
</dbReference>
<evidence type="ECO:0000259" key="1">
    <source>
        <dbReference type="SMART" id="SM01248"/>
    </source>
</evidence>
<dbReference type="Pfam" id="PF07689">
    <property type="entry name" value="KaiB"/>
    <property type="match status" value="1"/>
</dbReference>
<dbReference type="PANTHER" id="PTHR41709">
    <property type="entry name" value="KAIB-LIKE PROTEIN 1"/>
    <property type="match status" value="1"/>
</dbReference>
<keyword evidence="3" id="KW-1185">Reference proteome</keyword>